<dbReference type="Gene3D" id="3.50.50.60">
    <property type="entry name" value="FAD/NAD(P)-binding domain"/>
    <property type="match status" value="2"/>
</dbReference>
<keyword evidence="3" id="KW-0285">Flavoprotein</keyword>
<evidence type="ECO:0000256" key="3">
    <source>
        <dbReference type="ARBA" id="ARBA00022630"/>
    </source>
</evidence>
<dbReference type="SUPFAM" id="SSF54373">
    <property type="entry name" value="FAD-linked reductases, C-terminal domain"/>
    <property type="match status" value="1"/>
</dbReference>
<accession>A0ABS9BT22</accession>
<evidence type="ECO:0000256" key="5">
    <source>
        <dbReference type="ARBA" id="ARBA00023002"/>
    </source>
</evidence>
<evidence type="ECO:0000256" key="6">
    <source>
        <dbReference type="SAM" id="MobiDB-lite"/>
    </source>
</evidence>
<dbReference type="Pfam" id="PF00732">
    <property type="entry name" value="GMC_oxred_N"/>
    <property type="match status" value="1"/>
</dbReference>
<protein>
    <submittedName>
        <fullName evidence="9">GMC family oxidoreductase</fullName>
    </submittedName>
</protein>
<dbReference type="InterPro" id="IPR000172">
    <property type="entry name" value="GMC_OxRdtase_N"/>
</dbReference>
<dbReference type="InterPro" id="IPR051473">
    <property type="entry name" value="P2Ox-like"/>
</dbReference>
<evidence type="ECO:0000313" key="9">
    <source>
        <dbReference type="EMBL" id="MCF1751209.1"/>
    </source>
</evidence>
<comment type="caution">
    <text evidence="9">The sequence shown here is derived from an EMBL/GenBank/DDBJ whole genome shotgun (WGS) entry which is preliminary data.</text>
</comment>
<keyword evidence="4" id="KW-0274">FAD</keyword>
<comment type="similarity">
    <text evidence="2">Belongs to the GMC oxidoreductase family.</text>
</comment>
<keyword evidence="5" id="KW-0560">Oxidoreductase</keyword>
<feature type="domain" description="Glucose-methanol-choline oxidoreductase N-terminal" evidence="7">
    <location>
        <begin position="104"/>
        <end position="327"/>
    </location>
</feature>
<reference evidence="9 10" key="1">
    <citation type="submission" date="2022-01" db="EMBL/GenBank/DDBJ databases">
        <title>Mariniradius saccharolyticus sp. nov., isolated from sediment of a river.</title>
        <authorList>
            <person name="Liu H."/>
        </authorList>
    </citation>
    <scope>NUCLEOTIDE SEQUENCE [LARGE SCALE GENOMIC DNA]</scope>
    <source>
        <strain evidence="9 10">RY-2</strain>
    </source>
</reference>
<evidence type="ECO:0000259" key="7">
    <source>
        <dbReference type="Pfam" id="PF00732"/>
    </source>
</evidence>
<proteinExistence type="inferred from homology"/>
<dbReference type="InterPro" id="IPR007867">
    <property type="entry name" value="GMC_OxRtase_C"/>
</dbReference>
<feature type="region of interest" description="Disordered" evidence="6">
    <location>
        <begin position="49"/>
        <end position="72"/>
    </location>
</feature>
<evidence type="ECO:0000256" key="4">
    <source>
        <dbReference type="ARBA" id="ARBA00022827"/>
    </source>
</evidence>
<dbReference type="Proteomes" id="UP001201449">
    <property type="component" value="Unassembled WGS sequence"/>
</dbReference>
<organism evidence="9 10">
    <name type="scientific">Mariniradius sediminis</name>
    <dbReference type="NCBI Taxonomy" id="2909237"/>
    <lineage>
        <taxon>Bacteria</taxon>
        <taxon>Pseudomonadati</taxon>
        <taxon>Bacteroidota</taxon>
        <taxon>Cytophagia</taxon>
        <taxon>Cytophagales</taxon>
        <taxon>Cyclobacteriaceae</taxon>
        <taxon>Mariniradius</taxon>
    </lineage>
</organism>
<keyword evidence="10" id="KW-1185">Reference proteome</keyword>
<dbReference type="Pfam" id="PF05199">
    <property type="entry name" value="GMC_oxred_C"/>
    <property type="match status" value="1"/>
</dbReference>
<dbReference type="SUPFAM" id="SSF51905">
    <property type="entry name" value="FAD/NAD(P)-binding domain"/>
    <property type="match status" value="1"/>
</dbReference>
<evidence type="ECO:0000259" key="8">
    <source>
        <dbReference type="Pfam" id="PF05199"/>
    </source>
</evidence>
<feature type="domain" description="Glucose-methanol-choline oxidoreductase C-terminal" evidence="8">
    <location>
        <begin position="451"/>
        <end position="564"/>
    </location>
</feature>
<comment type="cofactor">
    <cofactor evidence="1">
        <name>FAD</name>
        <dbReference type="ChEBI" id="CHEBI:57692"/>
    </cofactor>
</comment>
<gene>
    <name evidence="9" type="ORF">L0U89_09010</name>
</gene>
<name>A0ABS9BT22_9BACT</name>
<evidence type="ECO:0000256" key="2">
    <source>
        <dbReference type="ARBA" id="ARBA00010790"/>
    </source>
</evidence>
<dbReference type="InterPro" id="IPR036188">
    <property type="entry name" value="FAD/NAD-bd_sf"/>
</dbReference>
<evidence type="ECO:0000256" key="1">
    <source>
        <dbReference type="ARBA" id="ARBA00001974"/>
    </source>
</evidence>
<sequence length="580" mass="64141">MSFEIKSTAESYDAIIVGSGAGGGMAAKILSEAGLAVAVVEAGGDFDPAKDEYRTQLRNPWESPRRGAGTRIRPFGDFDQAIGGWDIEGEPYTRGEGTSFDWFRSRMLGGRTNHWGRISLRFGPNDFKRASIDGMGDDWPIGYDDVKPYYDKVDRLIGVFGTKEGIYNEPDGFFLPPPKPRLHEMYYAKGAKKANVPVIPSRLSMLTRPINSERGVCFFCNQCNRACQVYADFSSGTVLVKPAMAKGKVDLFTHAMVRAVTLDDAGNATGVSYVSKTDMKEYKLRARVVVLGASACESARIMLNSKSKTHPNGVGNSSGMVGRYLHDSTGADRMGIMPELIDRERYNEDGVGGMHVYTPWWLDNKKLDFARGYHIEVWGGMGMPSYGTGFSMDTMRKYIKDEFGNPSPNGGYGEGLKKDIRRLYGSTLGMSGRGESIPMYSNYCEIDNKVVDKYGIPVLKFHYKWTDQEIKQAKHMQDTFEEILTNAGAVLLGQKPGPDTMYGLAAPGRIIHEVGTTRMGNDPNKSVLNSNCQAHDCKNLFVVDAGPFVSQADKNPTWTILALAWRTSDYIVAELKKKNI</sequence>
<dbReference type="EMBL" id="JAKEVZ010000006">
    <property type="protein sequence ID" value="MCF1751209.1"/>
    <property type="molecule type" value="Genomic_DNA"/>
</dbReference>
<dbReference type="RefSeq" id="WP_234861244.1">
    <property type="nucleotide sequence ID" value="NZ_JAKEVZ010000006.1"/>
</dbReference>
<dbReference type="PANTHER" id="PTHR42784:SF1">
    <property type="entry name" value="PYRANOSE 2-OXIDASE"/>
    <property type="match status" value="1"/>
</dbReference>
<dbReference type="PANTHER" id="PTHR42784">
    <property type="entry name" value="PYRANOSE 2-OXIDASE"/>
    <property type="match status" value="1"/>
</dbReference>
<evidence type="ECO:0000313" key="10">
    <source>
        <dbReference type="Proteomes" id="UP001201449"/>
    </source>
</evidence>